<organism evidence="1 2">
    <name type="scientific">Carya illinoinensis</name>
    <name type="common">Pecan</name>
    <dbReference type="NCBI Taxonomy" id="32201"/>
    <lineage>
        <taxon>Eukaryota</taxon>
        <taxon>Viridiplantae</taxon>
        <taxon>Streptophyta</taxon>
        <taxon>Embryophyta</taxon>
        <taxon>Tracheophyta</taxon>
        <taxon>Spermatophyta</taxon>
        <taxon>Magnoliopsida</taxon>
        <taxon>eudicotyledons</taxon>
        <taxon>Gunneridae</taxon>
        <taxon>Pentapetalae</taxon>
        <taxon>rosids</taxon>
        <taxon>fabids</taxon>
        <taxon>Fagales</taxon>
        <taxon>Juglandaceae</taxon>
        <taxon>Carya</taxon>
    </lineage>
</organism>
<accession>A0A922JLI3</accession>
<evidence type="ECO:0000313" key="1">
    <source>
        <dbReference type="EMBL" id="KAG6712250.1"/>
    </source>
</evidence>
<dbReference type="PANTHER" id="PTHR33116:SF78">
    <property type="entry name" value="OS12G0587133 PROTEIN"/>
    <property type="match status" value="1"/>
</dbReference>
<comment type="caution">
    <text evidence="1">The sequence shown here is derived from an EMBL/GenBank/DDBJ whole genome shotgun (WGS) entry which is preliminary data.</text>
</comment>
<dbReference type="Proteomes" id="UP000811246">
    <property type="component" value="Chromosome 5"/>
</dbReference>
<reference evidence="1" key="1">
    <citation type="submission" date="2021-01" db="EMBL/GenBank/DDBJ databases">
        <authorList>
            <person name="Lovell J.T."/>
            <person name="Bentley N."/>
            <person name="Bhattarai G."/>
            <person name="Jenkins J.W."/>
            <person name="Sreedasyam A."/>
            <person name="Alarcon Y."/>
            <person name="Bock C."/>
            <person name="Boston L."/>
            <person name="Carlson J."/>
            <person name="Cervantes K."/>
            <person name="Clermont K."/>
            <person name="Krom N."/>
            <person name="Kubenka K."/>
            <person name="Mamidi S."/>
            <person name="Mattison C."/>
            <person name="Monteros M."/>
            <person name="Pisani C."/>
            <person name="Plott C."/>
            <person name="Rajasekar S."/>
            <person name="Rhein H.S."/>
            <person name="Rohla C."/>
            <person name="Song M."/>
            <person name="Hilaire R.S."/>
            <person name="Shu S."/>
            <person name="Wells L."/>
            <person name="Wang X."/>
            <person name="Webber J."/>
            <person name="Heerema R.J."/>
            <person name="Klein P."/>
            <person name="Conner P."/>
            <person name="Grauke L."/>
            <person name="Grimwood J."/>
            <person name="Schmutz J."/>
            <person name="Randall J.J."/>
        </authorList>
    </citation>
    <scope>NUCLEOTIDE SEQUENCE</scope>
    <source>
        <tissue evidence="1">Leaf</tissue>
    </source>
</reference>
<gene>
    <name evidence="1" type="ORF">I3842_05G094200</name>
</gene>
<proteinExistence type="predicted"/>
<sequence>MYLSKGGRLTLIKSTLTNLPTYFLSLFPFPAGVGNRIEKIFRAFLWGGMGEEKKFHLVRWKTVCTPIVHGGLGVCDLRTFNKVLLGKWLWRYHTEGDALWKEIIVACYGNAWGGWCSNEGSGGYGVGLWKFIRRGWLCFEKHIRFIAGEGNRISFWRDLWCGDQALERAFPNLYHIAANREASVADMRSLHHGTIQWNILFNRDFHDWELSSVSDFLSLLYSMGNPMTQGDRVKWRSNNYKKFTVKAYSKILITQNFAQGDPPFLWKNIWQSRVPPK</sequence>
<dbReference type="PANTHER" id="PTHR33116">
    <property type="entry name" value="REVERSE TRANSCRIPTASE ZINC-BINDING DOMAIN-CONTAINING PROTEIN-RELATED-RELATED"/>
    <property type="match status" value="1"/>
</dbReference>
<protein>
    <submittedName>
        <fullName evidence="1">Uncharacterized protein</fullName>
    </submittedName>
</protein>
<dbReference type="AlphaFoldDB" id="A0A922JLI3"/>
<dbReference type="EMBL" id="CM031829">
    <property type="protein sequence ID" value="KAG6712250.1"/>
    <property type="molecule type" value="Genomic_DNA"/>
</dbReference>
<name>A0A922JLI3_CARIL</name>
<evidence type="ECO:0000313" key="2">
    <source>
        <dbReference type="Proteomes" id="UP000811246"/>
    </source>
</evidence>